<proteinExistence type="predicted"/>
<keyword evidence="1" id="KW-0472">Membrane</keyword>
<dbReference type="GO" id="GO:0044284">
    <property type="term" value="C:mitochondrial crista junction"/>
    <property type="evidence" value="ECO:0007669"/>
    <property type="project" value="TreeGrafter"/>
</dbReference>
<dbReference type="EMBL" id="CCBQ010000040">
    <property type="protein sequence ID" value="CDO94777.1"/>
    <property type="molecule type" value="Genomic_DNA"/>
</dbReference>
<protein>
    <recommendedName>
        <fullName evidence="1">MICOS complex subunit</fullName>
    </recommendedName>
</protein>
<dbReference type="PANTHER" id="PTHR28268">
    <property type="entry name" value="MICOS SUBUNIT MIC26"/>
    <property type="match status" value="1"/>
</dbReference>
<dbReference type="GO" id="GO:0042407">
    <property type="term" value="P:cristae formation"/>
    <property type="evidence" value="ECO:0007669"/>
    <property type="project" value="InterPro"/>
</dbReference>
<keyword evidence="1" id="KW-0999">Mitochondrion inner membrane</keyword>
<dbReference type="AlphaFoldDB" id="A0A0A8L993"/>
<keyword evidence="3" id="KW-1185">Reference proteome</keyword>
<reference evidence="2 3" key="1">
    <citation type="submission" date="2014-03" db="EMBL/GenBank/DDBJ databases">
        <title>The genome of Kluyveromyces dobzhanskii.</title>
        <authorList>
            <person name="Nystedt B."/>
            <person name="Astrom S."/>
        </authorList>
    </citation>
    <scope>NUCLEOTIDE SEQUENCE [LARGE SCALE GENOMIC DNA]</scope>
    <source>
        <strain evidence="2 3">CBS 2104</strain>
    </source>
</reference>
<keyword evidence="1" id="KW-0496">Mitochondrion</keyword>
<dbReference type="InterPro" id="IPR033181">
    <property type="entry name" value="Mic26_fungi"/>
</dbReference>
<dbReference type="OrthoDB" id="2399148at2759"/>
<sequence>MAPNFYREVDLVKEHVIPPVSEVVVSSNANEAAPQNIQSKKVSYELQEFLGENKLAYGISLRTPEPLVNFFGKIRVKLTNCTDYLANKINRTSSVYYDSERKLTSTVASLHSDPREELLPGFTYILVAAMSGSILTRNRNVFLRLTTPLLFGLSCFSYVLPSTYRNTKHLAYNIEKKNFPLLVNRQDKVYNATKKVTCTTAYYTRNFAATVERGYWRTNRAIKEWTGLNV</sequence>
<dbReference type="Proteomes" id="UP000031516">
    <property type="component" value="Unassembled WGS sequence"/>
</dbReference>
<evidence type="ECO:0000313" key="2">
    <source>
        <dbReference type="EMBL" id="CDO94777.1"/>
    </source>
</evidence>
<dbReference type="InterPro" id="IPR019166">
    <property type="entry name" value="MIC26/MIC27"/>
</dbReference>
<gene>
    <name evidence="2" type="ORF">KLDO_g3033</name>
</gene>
<name>A0A0A8L993_9SACH</name>
<dbReference type="GO" id="GO:0061617">
    <property type="term" value="C:MICOS complex"/>
    <property type="evidence" value="ECO:0007669"/>
    <property type="project" value="UniProtKB-UniRule"/>
</dbReference>
<evidence type="ECO:0000313" key="3">
    <source>
        <dbReference type="Proteomes" id="UP000031516"/>
    </source>
</evidence>
<evidence type="ECO:0000256" key="1">
    <source>
        <dbReference type="RuleBase" id="RU363021"/>
    </source>
</evidence>
<accession>A0A0A8L993</accession>
<organism evidence="2 3">
    <name type="scientific">Kluyveromyces dobzhanskii CBS 2104</name>
    <dbReference type="NCBI Taxonomy" id="1427455"/>
    <lineage>
        <taxon>Eukaryota</taxon>
        <taxon>Fungi</taxon>
        <taxon>Dikarya</taxon>
        <taxon>Ascomycota</taxon>
        <taxon>Saccharomycotina</taxon>
        <taxon>Saccharomycetes</taxon>
        <taxon>Saccharomycetales</taxon>
        <taxon>Saccharomycetaceae</taxon>
        <taxon>Kluyveromyces</taxon>
    </lineage>
</organism>
<comment type="caution">
    <text evidence="2">The sequence shown here is derived from an EMBL/GenBank/DDBJ whole genome shotgun (WGS) entry which is preliminary data.</text>
</comment>
<dbReference type="PANTHER" id="PTHR28268:SF1">
    <property type="entry name" value="MICOS SUBUNIT MIC26"/>
    <property type="match status" value="1"/>
</dbReference>
<comment type="subcellular location">
    <subcellularLocation>
        <location evidence="1">Mitochondrion inner membrane</location>
    </subcellularLocation>
</comment>
<comment type="function">
    <text evidence="1">Component of the MICOS complex, a large protein complex of the mitochondrial inner membrane that plays crucial roles in the maintenance of crista junctions, inner membrane architecture, and formation of contact sites to the outer membrane.</text>
</comment>
<comment type="subunit">
    <text evidence="1">Component of the mitochondrial contact site and cristae organizing system (MICOS) complex.</text>
</comment>
<dbReference type="Pfam" id="PF09769">
    <property type="entry name" value="ApoO"/>
    <property type="match status" value="1"/>
</dbReference>